<feature type="domain" description="PH" evidence="2">
    <location>
        <begin position="1"/>
        <end position="51"/>
    </location>
</feature>
<sequence length="313" mass="32999">MVSSSRPSTLPPKEDKNPTFLVKARERTLYLRSDRAADADRWVRMVQMQCDLRNGGTSQGPKCEKNQKKTNGGGDKFELLSRELDKLLENVEQVELEVNSPAAGRGGMRKGRMGGGGLGGVRGNGGTRADITIDDGYDCEEDRKFPAQKNKKSMSLSIRDEAGRKKKEADSWGGRVDFDNDKSILEPVSPRHGPSSPGHSPPSRSTLCAPLAGQSAAASGRDRAVKSQGIKVRRKRAAQPSAAGGGAGQDPREAAVSPPQITYTTPAKEGRASARSKAAKEGGRGGRRERNAEGKDEGGEFGGSGGAGKGGGG</sequence>
<feature type="compositionally biased region" description="Gly residues" evidence="1">
    <location>
        <begin position="300"/>
        <end position="313"/>
    </location>
</feature>
<keyword evidence="4" id="KW-1185">Reference proteome</keyword>
<feature type="compositionally biased region" description="Basic and acidic residues" evidence="1">
    <location>
        <begin position="12"/>
        <end position="21"/>
    </location>
</feature>
<evidence type="ECO:0000313" key="4">
    <source>
        <dbReference type="Proteomes" id="UP001165082"/>
    </source>
</evidence>
<dbReference type="EMBL" id="BRXZ01001336">
    <property type="protein sequence ID" value="GMH68629.1"/>
    <property type="molecule type" value="Genomic_DNA"/>
</dbReference>
<comment type="caution">
    <text evidence="3">The sequence shown here is derived from an EMBL/GenBank/DDBJ whole genome shotgun (WGS) entry which is preliminary data.</text>
</comment>
<protein>
    <recommendedName>
        <fullName evidence="2">PH domain-containing protein</fullName>
    </recommendedName>
</protein>
<feature type="region of interest" description="Disordered" evidence="1">
    <location>
        <begin position="53"/>
        <end position="76"/>
    </location>
</feature>
<gene>
    <name evidence="3" type="ORF">TrRE_jg4654</name>
</gene>
<dbReference type="InterPro" id="IPR001849">
    <property type="entry name" value="PH_domain"/>
</dbReference>
<accession>A0A9W7E569</accession>
<dbReference type="PROSITE" id="PS50003">
    <property type="entry name" value="PH_DOMAIN"/>
    <property type="match status" value="1"/>
</dbReference>
<feature type="compositionally biased region" description="Low complexity" evidence="1">
    <location>
        <begin position="190"/>
        <end position="205"/>
    </location>
</feature>
<dbReference type="AlphaFoldDB" id="A0A9W7E569"/>
<evidence type="ECO:0000256" key="1">
    <source>
        <dbReference type="SAM" id="MobiDB-lite"/>
    </source>
</evidence>
<evidence type="ECO:0000259" key="2">
    <source>
        <dbReference type="PROSITE" id="PS50003"/>
    </source>
</evidence>
<feature type="compositionally biased region" description="Gly residues" evidence="1">
    <location>
        <begin position="113"/>
        <end position="126"/>
    </location>
</feature>
<feature type="region of interest" description="Disordered" evidence="1">
    <location>
        <begin position="99"/>
        <end position="313"/>
    </location>
</feature>
<proteinExistence type="predicted"/>
<feature type="region of interest" description="Disordered" evidence="1">
    <location>
        <begin position="1"/>
        <end position="21"/>
    </location>
</feature>
<name>A0A9W7E569_9STRA</name>
<feature type="non-terminal residue" evidence="3">
    <location>
        <position position="313"/>
    </location>
</feature>
<organism evidence="3 4">
    <name type="scientific">Triparma retinervis</name>
    <dbReference type="NCBI Taxonomy" id="2557542"/>
    <lineage>
        <taxon>Eukaryota</taxon>
        <taxon>Sar</taxon>
        <taxon>Stramenopiles</taxon>
        <taxon>Ochrophyta</taxon>
        <taxon>Bolidophyceae</taxon>
        <taxon>Parmales</taxon>
        <taxon>Triparmaceae</taxon>
        <taxon>Triparma</taxon>
    </lineage>
</organism>
<evidence type="ECO:0000313" key="3">
    <source>
        <dbReference type="EMBL" id="GMH68629.1"/>
    </source>
</evidence>
<dbReference type="OrthoDB" id="67516at2759"/>
<reference evidence="3" key="1">
    <citation type="submission" date="2022-07" db="EMBL/GenBank/DDBJ databases">
        <title>Genome analysis of Parmales, a sister group of diatoms, reveals the evolutionary specialization of diatoms from phago-mixotrophs to photoautotrophs.</title>
        <authorList>
            <person name="Ban H."/>
            <person name="Sato S."/>
            <person name="Yoshikawa S."/>
            <person name="Kazumasa Y."/>
            <person name="Nakamura Y."/>
            <person name="Ichinomiya M."/>
            <person name="Saitoh K."/>
            <person name="Sato N."/>
            <person name="Blanc-Mathieu R."/>
            <person name="Endo H."/>
            <person name="Kuwata A."/>
            <person name="Ogata H."/>
        </authorList>
    </citation>
    <scope>NUCLEOTIDE SEQUENCE</scope>
</reference>
<feature type="compositionally biased region" description="Basic and acidic residues" evidence="1">
    <location>
        <begin position="158"/>
        <end position="184"/>
    </location>
</feature>
<dbReference type="Proteomes" id="UP001165082">
    <property type="component" value="Unassembled WGS sequence"/>
</dbReference>
<feature type="compositionally biased region" description="Basic and acidic residues" evidence="1">
    <location>
        <begin position="268"/>
        <end position="298"/>
    </location>
</feature>